<evidence type="ECO:0000313" key="2">
    <source>
        <dbReference type="EMBL" id="QHI96754.1"/>
    </source>
</evidence>
<dbReference type="AlphaFoldDB" id="A0A857IYV0"/>
<proteinExistence type="predicted"/>
<dbReference type="EMBL" id="CP047650">
    <property type="protein sequence ID" value="QHI96754.1"/>
    <property type="molecule type" value="Genomic_DNA"/>
</dbReference>
<feature type="transmembrane region" description="Helical" evidence="1">
    <location>
        <begin position="36"/>
        <end position="54"/>
    </location>
</feature>
<sequence length="69" mass="7241">MADPVTVSCPSACTVTLQVEVTTPILNLSLEDGAQIASAILVVWALGWAFRALIQTLKSDGHSTSESEP</sequence>
<name>A0A857IYV0_9BURK</name>
<evidence type="ECO:0000256" key="1">
    <source>
        <dbReference type="SAM" id="Phobius"/>
    </source>
</evidence>
<keyword evidence="1" id="KW-0472">Membrane</keyword>
<dbReference type="Proteomes" id="UP000464787">
    <property type="component" value="Chromosome"/>
</dbReference>
<evidence type="ECO:0000313" key="3">
    <source>
        <dbReference type="Proteomes" id="UP000464787"/>
    </source>
</evidence>
<keyword evidence="1" id="KW-1133">Transmembrane helix</keyword>
<keyword evidence="1" id="KW-0812">Transmembrane</keyword>
<organism evidence="2 3">
    <name type="scientific">Xylophilus rhododendri</name>
    <dbReference type="NCBI Taxonomy" id="2697032"/>
    <lineage>
        <taxon>Bacteria</taxon>
        <taxon>Pseudomonadati</taxon>
        <taxon>Pseudomonadota</taxon>
        <taxon>Betaproteobacteria</taxon>
        <taxon>Burkholderiales</taxon>
        <taxon>Xylophilus</taxon>
    </lineage>
</organism>
<accession>A0A857IYV0</accession>
<keyword evidence="3" id="KW-1185">Reference proteome</keyword>
<dbReference type="KEGG" id="xyk:GT347_01345"/>
<reference evidence="2 3" key="1">
    <citation type="submission" date="2020-01" db="EMBL/GenBank/DDBJ databases">
        <title>Genome sequencing of strain KACC 21265.</title>
        <authorList>
            <person name="Heo J."/>
            <person name="Kim S.-J."/>
            <person name="Kim J.-S."/>
            <person name="Hong S.-B."/>
            <person name="Kwon S.-W."/>
        </authorList>
    </citation>
    <scope>NUCLEOTIDE SEQUENCE [LARGE SCALE GENOMIC DNA]</scope>
    <source>
        <strain evidence="2 3">KACC 21265</strain>
    </source>
</reference>
<gene>
    <name evidence="2" type="ORF">GT347_01345</name>
</gene>
<protein>
    <submittedName>
        <fullName evidence="2">Uncharacterized protein</fullName>
    </submittedName>
</protein>
<dbReference type="RefSeq" id="WP_160550272.1">
    <property type="nucleotide sequence ID" value="NZ_CP047650.1"/>
</dbReference>